<dbReference type="CDD" id="cd06124">
    <property type="entry name" value="cupin_NimR-like_N"/>
    <property type="match status" value="1"/>
</dbReference>
<evidence type="ECO:0000256" key="5">
    <source>
        <dbReference type="ARBA" id="ARBA00023163"/>
    </source>
</evidence>
<dbReference type="AlphaFoldDB" id="A0A239DQH7"/>
<dbReference type="InterPro" id="IPR011051">
    <property type="entry name" value="RmlC_Cupin_sf"/>
</dbReference>
<keyword evidence="5" id="KW-0804">Transcription</keyword>
<dbReference type="Pfam" id="PF12833">
    <property type="entry name" value="HTH_18"/>
    <property type="match status" value="1"/>
</dbReference>
<dbReference type="InterPro" id="IPR009057">
    <property type="entry name" value="Homeodomain-like_sf"/>
</dbReference>
<dbReference type="Gene3D" id="2.60.120.10">
    <property type="entry name" value="Jelly Rolls"/>
    <property type="match status" value="1"/>
</dbReference>
<dbReference type="InterPro" id="IPR020449">
    <property type="entry name" value="Tscrpt_reg_AraC-type_HTH"/>
</dbReference>
<dbReference type="InterPro" id="IPR003313">
    <property type="entry name" value="AraC-bd"/>
</dbReference>
<evidence type="ECO:0000256" key="1">
    <source>
        <dbReference type="ARBA" id="ARBA00022491"/>
    </source>
</evidence>
<reference evidence="8" key="1">
    <citation type="submission" date="2017-06" db="EMBL/GenBank/DDBJ databases">
        <authorList>
            <person name="Varghese N."/>
            <person name="Submissions S."/>
        </authorList>
    </citation>
    <scope>NUCLEOTIDE SEQUENCE [LARGE SCALE GENOMIC DNA]</scope>
    <source>
        <strain evidence="8">DSM 22348</strain>
    </source>
</reference>
<evidence type="ECO:0000313" key="8">
    <source>
        <dbReference type="Proteomes" id="UP000198407"/>
    </source>
</evidence>
<evidence type="ECO:0000259" key="6">
    <source>
        <dbReference type="PROSITE" id="PS01124"/>
    </source>
</evidence>
<evidence type="ECO:0000256" key="4">
    <source>
        <dbReference type="ARBA" id="ARBA00023159"/>
    </source>
</evidence>
<dbReference type="SUPFAM" id="SSF46689">
    <property type="entry name" value="Homeodomain-like"/>
    <property type="match status" value="1"/>
</dbReference>
<name>A0A239DQH7_9PSED</name>
<organism evidence="7 8">
    <name type="scientific">Pseudomonas japonica</name>
    <dbReference type="NCBI Taxonomy" id="256466"/>
    <lineage>
        <taxon>Bacteria</taxon>
        <taxon>Pseudomonadati</taxon>
        <taxon>Pseudomonadota</taxon>
        <taxon>Gammaproteobacteria</taxon>
        <taxon>Pseudomonadales</taxon>
        <taxon>Pseudomonadaceae</taxon>
        <taxon>Pseudomonas</taxon>
    </lineage>
</organism>
<accession>A0A239DQH7</accession>
<dbReference type="InterPro" id="IPR018060">
    <property type="entry name" value="HTH_AraC"/>
</dbReference>
<dbReference type="SMART" id="SM00342">
    <property type="entry name" value="HTH_ARAC"/>
    <property type="match status" value="1"/>
</dbReference>
<keyword evidence="3" id="KW-0238">DNA-binding</keyword>
<dbReference type="InterPro" id="IPR014710">
    <property type="entry name" value="RmlC-like_jellyroll"/>
</dbReference>
<keyword evidence="4" id="KW-0010">Activator</keyword>
<dbReference type="PRINTS" id="PR00032">
    <property type="entry name" value="HTHARAC"/>
</dbReference>
<dbReference type="PROSITE" id="PS01124">
    <property type="entry name" value="HTH_ARAC_FAMILY_2"/>
    <property type="match status" value="1"/>
</dbReference>
<keyword evidence="2" id="KW-0805">Transcription regulation</keyword>
<dbReference type="EMBL" id="FZOL01000006">
    <property type="protein sequence ID" value="SNS34439.1"/>
    <property type="molecule type" value="Genomic_DNA"/>
</dbReference>
<dbReference type="Gene3D" id="1.10.10.60">
    <property type="entry name" value="Homeodomain-like"/>
    <property type="match status" value="2"/>
</dbReference>
<keyword evidence="8" id="KW-1185">Reference proteome</keyword>
<dbReference type="PANTHER" id="PTHR11019">
    <property type="entry name" value="HTH-TYPE TRANSCRIPTIONAL REGULATOR NIMR"/>
    <property type="match status" value="1"/>
</dbReference>
<dbReference type="STRING" id="1215104.GCA_000730585_03635"/>
<dbReference type="Proteomes" id="UP000198407">
    <property type="component" value="Unassembled WGS sequence"/>
</dbReference>
<evidence type="ECO:0000256" key="2">
    <source>
        <dbReference type="ARBA" id="ARBA00023015"/>
    </source>
</evidence>
<dbReference type="GO" id="GO:0003700">
    <property type="term" value="F:DNA-binding transcription factor activity"/>
    <property type="evidence" value="ECO:0007669"/>
    <property type="project" value="InterPro"/>
</dbReference>
<feature type="domain" description="HTH araC/xylS-type" evidence="6">
    <location>
        <begin position="172"/>
        <end position="272"/>
    </location>
</feature>
<dbReference type="Pfam" id="PF02311">
    <property type="entry name" value="AraC_binding"/>
    <property type="match status" value="1"/>
</dbReference>
<gene>
    <name evidence="7" type="ORF">SAMN05444352_106201</name>
</gene>
<evidence type="ECO:0000313" key="7">
    <source>
        <dbReference type="EMBL" id="SNS34439.1"/>
    </source>
</evidence>
<sequence length="293" mass="32084">MARFQFKVNQRQNRAMHMTATDIYPETPCDVVVTRRDYADGELFPSHSHRRGQFAYAACGVITVETDRGNWAVPPLRAIWVPAGLPHAMQMRGPVTMLNTYVRPQAAQRVGLPLSCQVFGVSPLLKQLLASATEAPTHAPSEERNGHLMGLLLHEMASMPPLSLNAPLPDEPRLATACREFLAAPSLGIGIDDMAQRAGMSRRTFTRQFRQHTGISFLEWRQQACLLAAIVLLGNGDSVTRVAMELGYSSPSAFSTVFKGVLGEVPSQYFPGRSAMSPLSAGQKTRTKKSPPV</sequence>
<dbReference type="FunFam" id="1.10.10.60:FF:000132">
    <property type="entry name" value="AraC family transcriptional regulator"/>
    <property type="match status" value="1"/>
</dbReference>
<dbReference type="SUPFAM" id="SSF51182">
    <property type="entry name" value="RmlC-like cupins"/>
    <property type="match status" value="1"/>
</dbReference>
<keyword evidence="1" id="KW-0678">Repressor</keyword>
<dbReference type="GO" id="GO:0043565">
    <property type="term" value="F:sequence-specific DNA binding"/>
    <property type="evidence" value="ECO:0007669"/>
    <property type="project" value="InterPro"/>
</dbReference>
<proteinExistence type="predicted"/>
<protein>
    <submittedName>
        <fullName evidence="7">Transcriptional regulator, AraC family</fullName>
    </submittedName>
</protein>
<dbReference type="PANTHER" id="PTHR11019:SF159">
    <property type="entry name" value="TRANSCRIPTIONAL REGULATOR-RELATED"/>
    <property type="match status" value="1"/>
</dbReference>
<evidence type="ECO:0000256" key="3">
    <source>
        <dbReference type="ARBA" id="ARBA00023125"/>
    </source>
</evidence>